<proteinExistence type="predicted"/>
<feature type="compositionally biased region" description="Polar residues" evidence="1">
    <location>
        <begin position="1"/>
        <end position="11"/>
    </location>
</feature>
<name>A0AAV5M9F8_9ROSI</name>
<dbReference type="EMBL" id="BPVZ01000202">
    <property type="protein sequence ID" value="GKV46082.1"/>
    <property type="molecule type" value="Genomic_DNA"/>
</dbReference>
<feature type="region of interest" description="Disordered" evidence="1">
    <location>
        <begin position="1"/>
        <end position="46"/>
    </location>
</feature>
<accession>A0AAV5M9F8</accession>
<evidence type="ECO:0000313" key="3">
    <source>
        <dbReference type="Proteomes" id="UP001054252"/>
    </source>
</evidence>
<evidence type="ECO:0000313" key="2">
    <source>
        <dbReference type="EMBL" id="GKV46082.1"/>
    </source>
</evidence>
<dbReference type="AlphaFoldDB" id="A0AAV5M9F8"/>
<keyword evidence="3" id="KW-1185">Reference proteome</keyword>
<reference evidence="2 3" key="1">
    <citation type="journal article" date="2021" name="Commun. Biol.">
        <title>The genome of Shorea leprosula (Dipterocarpaceae) highlights the ecological relevance of drought in aseasonal tropical rainforests.</title>
        <authorList>
            <person name="Ng K.K.S."/>
            <person name="Kobayashi M.J."/>
            <person name="Fawcett J.A."/>
            <person name="Hatakeyama M."/>
            <person name="Paape T."/>
            <person name="Ng C.H."/>
            <person name="Ang C.C."/>
            <person name="Tnah L.H."/>
            <person name="Lee C.T."/>
            <person name="Nishiyama T."/>
            <person name="Sese J."/>
            <person name="O'Brien M.J."/>
            <person name="Copetti D."/>
            <person name="Mohd Noor M.I."/>
            <person name="Ong R.C."/>
            <person name="Putra M."/>
            <person name="Sireger I.Z."/>
            <person name="Indrioko S."/>
            <person name="Kosugi Y."/>
            <person name="Izuno A."/>
            <person name="Isagi Y."/>
            <person name="Lee S.L."/>
            <person name="Shimizu K.K."/>
        </authorList>
    </citation>
    <scope>NUCLEOTIDE SEQUENCE [LARGE SCALE GENOMIC DNA]</scope>
    <source>
        <strain evidence="2">214</strain>
    </source>
</reference>
<gene>
    <name evidence="2" type="ORF">SLEP1_g53094</name>
</gene>
<evidence type="ECO:0000256" key="1">
    <source>
        <dbReference type="SAM" id="MobiDB-lite"/>
    </source>
</evidence>
<organism evidence="2 3">
    <name type="scientific">Rubroshorea leprosula</name>
    <dbReference type="NCBI Taxonomy" id="152421"/>
    <lineage>
        <taxon>Eukaryota</taxon>
        <taxon>Viridiplantae</taxon>
        <taxon>Streptophyta</taxon>
        <taxon>Embryophyta</taxon>
        <taxon>Tracheophyta</taxon>
        <taxon>Spermatophyta</taxon>
        <taxon>Magnoliopsida</taxon>
        <taxon>eudicotyledons</taxon>
        <taxon>Gunneridae</taxon>
        <taxon>Pentapetalae</taxon>
        <taxon>rosids</taxon>
        <taxon>malvids</taxon>
        <taxon>Malvales</taxon>
        <taxon>Dipterocarpaceae</taxon>
        <taxon>Rubroshorea</taxon>
    </lineage>
</organism>
<dbReference type="Proteomes" id="UP001054252">
    <property type="component" value="Unassembled WGS sequence"/>
</dbReference>
<protein>
    <submittedName>
        <fullName evidence="2">Uncharacterized protein</fullName>
    </submittedName>
</protein>
<sequence>MASSSSVTIQIEPSMESDSGDASVAELQETEESVIHYPEDLPVGFI</sequence>
<comment type="caution">
    <text evidence="2">The sequence shown here is derived from an EMBL/GenBank/DDBJ whole genome shotgun (WGS) entry which is preliminary data.</text>
</comment>